<dbReference type="InterPro" id="IPR003663">
    <property type="entry name" value="Sugar/inositol_transpt"/>
</dbReference>
<gene>
    <name evidence="10" type="primary">xylE_1</name>
    <name evidence="10" type="ORF">SCARR_00865</name>
</gene>
<keyword evidence="5 8" id="KW-1133">Transmembrane helix</keyword>
<evidence type="ECO:0000256" key="5">
    <source>
        <dbReference type="ARBA" id="ARBA00022989"/>
    </source>
</evidence>
<evidence type="ECO:0000256" key="7">
    <source>
        <dbReference type="RuleBase" id="RU003346"/>
    </source>
</evidence>
<feature type="transmembrane region" description="Helical" evidence="8">
    <location>
        <begin position="269"/>
        <end position="290"/>
    </location>
</feature>
<organism evidence="10 11">
    <name type="scientific">Pontiella sulfatireligans</name>
    <dbReference type="NCBI Taxonomy" id="2750658"/>
    <lineage>
        <taxon>Bacteria</taxon>
        <taxon>Pseudomonadati</taxon>
        <taxon>Kiritimatiellota</taxon>
        <taxon>Kiritimatiellia</taxon>
        <taxon>Kiritimatiellales</taxon>
        <taxon>Pontiellaceae</taxon>
        <taxon>Pontiella</taxon>
    </lineage>
</organism>
<reference evidence="10 11" key="1">
    <citation type="submission" date="2019-04" db="EMBL/GenBank/DDBJ databases">
        <authorList>
            <person name="Van Vliet M D."/>
        </authorList>
    </citation>
    <scope>NUCLEOTIDE SEQUENCE [LARGE SCALE GENOMIC DNA]</scope>
    <source>
        <strain evidence="10 11">F21</strain>
    </source>
</reference>
<dbReference type="InterPro" id="IPR020846">
    <property type="entry name" value="MFS_dom"/>
</dbReference>
<dbReference type="PROSITE" id="PS50850">
    <property type="entry name" value="MFS"/>
    <property type="match status" value="1"/>
</dbReference>
<dbReference type="InterPro" id="IPR005829">
    <property type="entry name" value="Sugar_transporter_CS"/>
</dbReference>
<proteinExistence type="inferred from homology"/>
<feature type="transmembrane region" description="Helical" evidence="8">
    <location>
        <begin position="81"/>
        <end position="101"/>
    </location>
</feature>
<dbReference type="Proteomes" id="UP000346198">
    <property type="component" value="Unassembled WGS sequence"/>
</dbReference>
<keyword evidence="3 7" id="KW-0813">Transport</keyword>
<dbReference type="GO" id="GO:0016020">
    <property type="term" value="C:membrane"/>
    <property type="evidence" value="ECO:0007669"/>
    <property type="project" value="UniProtKB-SubCell"/>
</dbReference>
<dbReference type="RefSeq" id="WP_136060265.1">
    <property type="nucleotide sequence ID" value="NZ_CAAHFH010000001.1"/>
</dbReference>
<evidence type="ECO:0000313" key="11">
    <source>
        <dbReference type="Proteomes" id="UP000346198"/>
    </source>
</evidence>
<evidence type="ECO:0000256" key="6">
    <source>
        <dbReference type="ARBA" id="ARBA00023136"/>
    </source>
</evidence>
<evidence type="ECO:0000256" key="8">
    <source>
        <dbReference type="SAM" id="Phobius"/>
    </source>
</evidence>
<feature type="transmembrane region" description="Helical" evidence="8">
    <location>
        <begin position="335"/>
        <end position="355"/>
    </location>
</feature>
<dbReference type="Gene3D" id="1.20.1250.20">
    <property type="entry name" value="MFS general substrate transporter like domains"/>
    <property type="match status" value="1"/>
</dbReference>
<dbReference type="PANTHER" id="PTHR48023:SF4">
    <property type="entry name" value="D-XYLOSE-PROTON SYMPORTER-LIKE 2"/>
    <property type="match status" value="1"/>
</dbReference>
<name>A0A6C2UF15_9BACT</name>
<feature type="transmembrane region" description="Helical" evidence="8">
    <location>
        <begin position="361"/>
        <end position="385"/>
    </location>
</feature>
<feature type="domain" description="Major facilitator superfamily (MFS) profile" evidence="9">
    <location>
        <begin position="16"/>
        <end position="452"/>
    </location>
</feature>
<feature type="transmembrane region" description="Helical" evidence="8">
    <location>
        <begin position="310"/>
        <end position="330"/>
    </location>
</feature>
<feature type="transmembrane region" description="Helical" evidence="8">
    <location>
        <begin position="397"/>
        <end position="416"/>
    </location>
</feature>
<dbReference type="PANTHER" id="PTHR48023">
    <property type="entry name" value="D-XYLOSE-PROTON SYMPORTER-LIKE 2"/>
    <property type="match status" value="1"/>
</dbReference>
<feature type="transmembrane region" description="Helical" evidence="8">
    <location>
        <begin position="140"/>
        <end position="160"/>
    </location>
</feature>
<feature type="transmembrane region" description="Helical" evidence="8">
    <location>
        <begin position="428"/>
        <end position="446"/>
    </location>
</feature>
<dbReference type="PROSITE" id="PS00217">
    <property type="entry name" value="SUGAR_TRANSPORT_2"/>
    <property type="match status" value="1"/>
</dbReference>
<feature type="transmembrane region" description="Helical" evidence="8">
    <location>
        <begin position="12"/>
        <end position="34"/>
    </location>
</feature>
<dbReference type="Pfam" id="PF00083">
    <property type="entry name" value="Sugar_tr"/>
    <property type="match status" value="1"/>
</dbReference>
<keyword evidence="6 8" id="KW-0472">Membrane</keyword>
<accession>A0A6C2UF15</accession>
<dbReference type="InterPro" id="IPR036259">
    <property type="entry name" value="MFS_trans_sf"/>
</dbReference>
<dbReference type="GO" id="GO:0022857">
    <property type="term" value="F:transmembrane transporter activity"/>
    <property type="evidence" value="ECO:0007669"/>
    <property type="project" value="InterPro"/>
</dbReference>
<protein>
    <submittedName>
        <fullName evidence="10">D-xylose-proton symporter</fullName>
    </submittedName>
</protein>
<comment type="similarity">
    <text evidence="2 7">Belongs to the major facilitator superfamily. Sugar transporter (TC 2.A.1.1) family.</text>
</comment>
<dbReference type="InterPro" id="IPR005828">
    <property type="entry name" value="MFS_sugar_transport-like"/>
</dbReference>
<dbReference type="PROSITE" id="PS00216">
    <property type="entry name" value="SUGAR_TRANSPORT_1"/>
    <property type="match status" value="2"/>
</dbReference>
<evidence type="ECO:0000256" key="1">
    <source>
        <dbReference type="ARBA" id="ARBA00004141"/>
    </source>
</evidence>
<evidence type="ECO:0000256" key="2">
    <source>
        <dbReference type="ARBA" id="ARBA00010992"/>
    </source>
</evidence>
<dbReference type="EMBL" id="CAAHFH010000001">
    <property type="protein sequence ID" value="VGO18812.1"/>
    <property type="molecule type" value="Genomic_DNA"/>
</dbReference>
<dbReference type="NCBIfam" id="TIGR00879">
    <property type="entry name" value="SP"/>
    <property type="match status" value="1"/>
</dbReference>
<evidence type="ECO:0000313" key="10">
    <source>
        <dbReference type="EMBL" id="VGO18812.1"/>
    </source>
</evidence>
<comment type="subcellular location">
    <subcellularLocation>
        <location evidence="1">Membrane</location>
        <topology evidence="1">Multi-pass membrane protein</topology>
    </subcellularLocation>
</comment>
<dbReference type="AlphaFoldDB" id="A0A6C2UF15"/>
<evidence type="ECO:0000259" key="9">
    <source>
        <dbReference type="PROSITE" id="PS50850"/>
    </source>
</evidence>
<feature type="transmembrane region" description="Helical" evidence="8">
    <location>
        <begin position="54"/>
        <end position="74"/>
    </location>
</feature>
<evidence type="ECO:0000256" key="4">
    <source>
        <dbReference type="ARBA" id="ARBA00022692"/>
    </source>
</evidence>
<feature type="transmembrane region" description="Helical" evidence="8">
    <location>
        <begin position="188"/>
        <end position="209"/>
    </location>
</feature>
<keyword evidence="4 8" id="KW-0812">Transmembrane</keyword>
<sequence length="466" mass="50418">MSEVKTASPSLYLWFICVVAGAGGILFGYDVVVVSGTTSAVTELFQFTPGQTGFFVSSVLIGCGLGSFCSGFIADKFGRKALIILSSILIFISAIWSGLSGSAVQLIVARLIGGLGIGAATMVCPLYISEVAPEKYRGGLVTLYQFTITAGIVICLLVNWKIFRFAEANVDAKSMSSFWKWFAVDQHWRAMFAAEAIPGILFLLCTAFLPETPRWLSKKGFTDKALRVLQRINGVERGAAVSNEIQTAIGQESDVHVWDLFTAKLCRPLVLSMLVCFFAEACGIAAVLYYAPNIFETAGFTQGDALGSSLSIGIVNMVATVFALFFMDILGRKKLLIIGSVGALISHIVIGTLFLQNSMGMPIVIAVNAFIAFFACAIGPVKFVFISEVFPNRIRGMAISFASIAIWVTSASVAQLFPVMDATMPTGYIFYVFAAIVLISIPFYIFKLPETKGCTIEELEQEFIKH</sequence>
<feature type="transmembrane region" description="Helical" evidence="8">
    <location>
        <begin position="107"/>
        <end position="128"/>
    </location>
</feature>
<evidence type="ECO:0000256" key="3">
    <source>
        <dbReference type="ARBA" id="ARBA00022448"/>
    </source>
</evidence>
<dbReference type="SUPFAM" id="SSF103473">
    <property type="entry name" value="MFS general substrate transporter"/>
    <property type="match status" value="1"/>
</dbReference>
<dbReference type="InterPro" id="IPR050820">
    <property type="entry name" value="MFS_Sugar_Transporter"/>
</dbReference>
<dbReference type="PRINTS" id="PR00171">
    <property type="entry name" value="SUGRTRNSPORT"/>
</dbReference>
<keyword evidence="11" id="KW-1185">Reference proteome</keyword>